<dbReference type="EMBL" id="RKMH01000023">
    <property type="protein sequence ID" value="RPA56795.1"/>
    <property type="molecule type" value="Genomic_DNA"/>
</dbReference>
<protein>
    <recommendedName>
        <fullName evidence="4">YihY/virulence factor BrkB family protein</fullName>
    </recommendedName>
</protein>
<dbReference type="RefSeq" id="WP_123932916.1">
    <property type="nucleotide sequence ID" value="NZ_JBPSDP010000022.1"/>
</dbReference>
<feature type="transmembrane region" description="Helical" evidence="1">
    <location>
        <begin position="210"/>
        <end position="229"/>
    </location>
</feature>
<name>A0A3N4G330_9ACTN</name>
<organism evidence="2 3">
    <name type="scientific">Gordonia oryzae</name>
    <dbReference type="NCBI Taxonomy" id="2487349"/>
    <lineage>
        <taxon>Bacteria</taxon>
        <taxon>Bacillati</taxon>
        <taxon>Actinomycetota</taxon>
        <taxon>Actinomycetes</taxon>
        <taxon>Mycobacteriales</taxon>
        <taxon>Gordoniaceae</taxon>
        <taxon>Gordonia</taxon>
    </lineage>
</organism>
<evidence type="ECO:0000313" key="2">
    <source>
        <dbReference type="EMBL" id="RPA56795.1"/>
    </source>
</evidence>
<keyword evidence="1" id="KW-0472">Membrane</keyword>
<keyword evidence="1" id="KW-0812">Transmembrane</keyword>
<dbReference type="OrthoDB" id="4564907at2"/>
<keyword evidence="1" id="KW-1133">Transmembrane helix</keyword>
<accession>A0A3N4G330</accession>
<feature type="transmembrane region" description="Helical" evidence="1">
    <location>
        <begin position="139"/>
        <end position="159"/>
    </location>
</feature>
<feature type="transmembrane region" description="Helical" evidence="1">
    <location>
        <begin position="55"/>
        <end position="76"/>
    </location>
</feature>
<sequence length="317" mass="34130">MKPGVSGHVERWRGRARDLTHRALTLPGASVILRIARELATASLSDRSMTLSAQAFTSVLPIVVLLTTLPVGRTYLDTALNNLGVNPTRLDASLSTSTTTAFGVVGALMTIAGATSLARALGRMYMQTFRVNKLSWRGWWRWVAVIFLIPAAVTVQGLITPLGDISIFGVHYHRVGPLGLAIVVLASFVTWWALWTVVPRLMVSHQVPMRLLAVNGALTSSLITVYLIGSRIVLPETVPATVNRFGTLGMVFLAISWLYFYAAILVVSATVVHAVATDDGVWGRRVGAFTGVPVPAPVPPNPFALPDQPVAADDRHP</sequence>
<reference evidence="2 3" key="1">
    <citation type="submission" date="2018-11" db="EMBL/GenBank/DDBJ databases">
        <title>Draft genome sequence of Gordonia sp. RS15-1S isolated from rice stems.</title>
        <authorList>
            <person name="Muangham S."/>
        </authorList>
    </citation>
    <scope>NUCLEOTIDE SEQUENCE [LARGE SCALE GENOMIC DNA]</scope>
    <source>
        <strain evidence="2 3">RS15-1S</strain>
    </source>
</reference>
<comment type="caution">
    <text evidence="2">The sequence shown here is derived from an EMBL/GenBank/DDBJ whole genome shotgun (WGS) entry which is preliminary data.</text>
</comment>
<feature type="transmembrane region" description="Helical" evidence="1">
    <location>
        <begin position="96"/>
        <end position="118"/>
    </location>
</feature>
<feature type="transmembrane region" description="Helical" evidence="1">
    <location>
        <begin position="249"/>
        <end position="275"/>
    </location>
</feature>
<proteinExistence type="predicted"/>
<evidence type="ECO:0000256" key="1">
    <source>
        <dbReference type="SAM" id="Phobius"/>
    </source>
</evidence>
<evidence type="ECO:0000313" key="3">
    <source>
        <dbReference type="Proteomes" id="UP000267536"/>
    </source>
</evidence>
<keyword evidence="3" id="KW-1185">Reference proteome</keyword>
<dbReference type="AlphaFoldDB" id="A0A3N4G330"/>
<feature type="transmembrane region" description="Helical" evidence="1">
    <location>
        <begin position="179"/>
        <end position="198"/>
    </location>
</feature>
<gene>
    <name evidence="2" type="ORF">EF294_20635</name>
</gene>
<evidence type="ECO:0008006" key="4">
    <source>
        <dbReference type="Google" id="ProtNLM"/>
    </source>
</evidence>
<dbReference type="Proteomes" id="UP000267536">
    <property type="component" value="Unassembled WGS sequence"/>
</dbReference>